<dbReference type="Proteomes" id="UP000179003">
    <property type="component" value="Unassembled WGS sequence"/>
</dbReference>
<sequence length="97" mass="11701">MFIASIQFPSIGQHRWLSFTSQTFVIDAEDREKALEEIRKILPEKDPVAQEYLCKQYNYLDDEYFEIRLHEVPKDKKIVFIYEPSTGFNEPYQTFRM</sequence>
<dbReference type="EMBL" id="MFAE01000006">
    <property type="protein sequence ID" value="OGD67356.1"/>
    <property type="molecule type" value="Genomic_DNA"/>
</dbReference>
<dbReference type="AlphaFoldDB" id="A0A1F5EJH2"/>
<evidence type="ECO:0000313" key="2">
    <source>
        <dbReference type="Proteomes" id="UP000179003"/>
    </source>
</evidence>
<accession>A0A1F5EJH2</accession>
<organism evidence="1 2">
    <name type="scientific">Candidatus Campbellbacteria bacterium RIFOXYC2_FULL_35_25</name>
    <dbReference type="NCBI Taxonomy" id="1797582"/>
    <lineage>
        <taxon>Bacteria</taxon>
        <taxon>Candidatus Campbelliibacteriota</taxon>
    </lineage>
</organism>
<reference evidence="1 2" key="1">
    <citation type="journal article" date="2016" name="Nat. Commun.">
        <title>Thousands of microbial genomes shed light on interconnected biogeochemical processes in an aquifer system.</title>
        <authorList>
            <person name="Anantharaman K."/>
            <person name="Brown C.T."/>
            <person name="Hug L.A."/>
            <person name="Sharon I."/>
            <person name="Castelle C.J."/>
            <person name="Probst A.J."/>
            <person name="Thomas B.C."/>
            <person name="Singh A."/>
            <person name="Wilkins M.J."/>
            <person name="Karaoz U."/>
            <person name="Brodie E.L."/>
            <person name="Williams K.H."/>
            <person name="Hubbard S.S."/>
            <person name="Banfield J.F."/>
        </authorList>
    </citation>
    <scope>NUCLEOTIDE SEQUENCE [LARGE SCALE GENOMIC DNA]</scope>
</reference>
<proteinExistence type="predicted"/>
<comment type="caution">
    <text evidence="1">The sequence shown here is derived from an EMBL/GenBank/DDBJ whole genome shotgun (WGS) entry which is preliminary data.</text>
</comment>
<gene>
    <name evidence="1" type="ORF">A2442_01165</name>
</gene>
<name>A0A1F5EJH2_9BACT</name>
<evidence type="ECO:0000313" key="1">
    <source>
        <dbReference type="EMBL" id="OGD67356.1"/>
    </source>
</evidence>
<protein>
    <submittedName>
        <fullName evidence="1">Uncharacterized protein</fullName>
    </submittedName>
</protein>